<proteinExistence type="inferred from homology"/>
<sequence length="66" mass="7423">MKPLLIVLVLLFFWDPVLAGLNPLASEMHRKCYGNGICRLECSTSEMLVAYCMFQLECCVKGNPDP</sequence>
<keyword evidence="6" id="KW-0211">Defensin</keyword>
<dbReference type="OrthoDB" id="9832741at2759"/>
<evidence type="ECO:0000256" key="2">
    <source>
        <dbReference type="ARBA" id="ARBA00007371"/>
    </source>
</evidence>
<dbReference type="Proteomes" id="UP000245340">
    <property type="component" value="Unplaced"/>
</dbReference>
<comment type="function">
    <text evidence="6">Has antibacterial activity.</text>
</comment>
<dbReference type="GO" id="GO:0045087">
    <property type="term" value="P:innate immune response"/>
    <property type="evidence" value="ECO:0007669"/>
    <property type="project" value="InterPro"/>
</dbReference>
<feature type="domain" description="Beta-defensin" evidence="7">
    <location>
        <begin position="31"/>
        <end position="59"/>
    </location>
</feature>
<dbReference type="RefSeq" id="XP_004395306.1">
    <property type="nucleotide sequence ID" value="XM_004395249.1"/>
</dbReference>
<evidence type="ECO:0000256" key="6">
    <source>
        <dbReference type="RuleBase" id="RU231113"/>
    </source>
</evidence>
<evidence type="ECO:0000256" key="4">
    <source>
        <dbReference type="ARBA" id="ARBA00022729"/>
    </source>
</evidence>
<feature type="chain" id="PRO_5015375097" description="Beta-defensin" evidence="6">
    <location>
        <begin position="20"/>
        <end position="66"/>
    </location>
</feature>
<accession>A0A2U3VKI6</accession>
<keyword evidence="5" id="KW-1015">Disulfide bond</keyword>
<evidence type="ECO:0000256" key="5">
    <source>
        <dbReference type="ARBA" id="ARBA00023157"/>
    </source>
</evidence>
<evidence type="ECO:0000256" key="3">
    <source>
        <dbReference type="ARBA" id="ARBA00022525"/>
    </source>
</evidence>
<protein>
    <recommendedName>
        <fullName evidence="6">Beta-defensin</fullName>
    </recommendedName>
</protein>
<gene>
    <name evidence="9" type="primary">DEFB134</name>
</gene>
<evidence type="ECO:0000256" key="1">
    <source>
        <dbReference type="ARBA" id="ARBA00004613"/>
    </source>
</evidence>
<reference evidence="9" key="1">
    <citation type="submission" date="2025-08" db="UniProtKB">
        <authorList>
            <consortium name="RefSeq"/>
        </authorList>
    </citation>
    <scope>IDENTIFICATION</scope>
</reference>
<keyword evidence="4 6" id="KW-0732">Signal</keyword>
<dbReference type="STRING" id="9708.A0A2U3VKI6"/>
<dbReference type="KEGG" id="oro:101375241"/>
<evidence type="ECO:0000313" key="8">
    <source>
        <dbReference type="Proteomes" id="UP000245340"/>
    </source>
</evidence>
<dbReference type="GO" id="GO:0042742">
    <property type="term" value="P:defense response to bacterium"/>
    <property type="evidence" value="ECO:0007669"/>
    <property type="project" value="UniProtKB-UniRule"/>
</dbReference>
<dbReference type="InterPro" id="IPR025933">
    <property type="entry name" value="Beta_defensin_dom"/>
</dbReference>
<dbReference type="InParanoid" id="A0A2U3VKI6"/>
<dbReference type="Pfam" id="PF13841">
    <property type="entry name" value="Defensin_beta_2"/>
    <property type="match status" value="1"/>
</dbReference>
<keyword evidence="8" id="KW-1185">Reference proteome</keyword>
<dbReference type="GO" id="GO:0005576">
    <property type="term" value="C:extracellular region"/>
    <property type="evidence" value="ECO:0007669"/>
    <property type="project" value="UniProtKB-SubCell"/>
</dbReference>
<evidence type="ECO:0000313" key="9">
    <source>
        <dbReference type="RefSeq" id="XP_004395306.1"/>
    </source>
</evidence>
<keyword evidence="3 6" id="KW-0964">Secreted</keyword>
<organism evidence="8 9">
    <name type="scientific">Odobenus rosmarus divergens</name>
    <name type="common">Pacific walrus</name>
    <dbReference type="NCBI Taxonomy" id="9708"/>
    <lineage>
        <taxon>Eukaryota</taxon>
        <taxon>Metazoa</taxon>
        <taxon>Chordata</taxon>
        <taxon>Craniata</taxon>
        <taxon>Vertebrata</taxon>
        <taxon>Euteleostomi</taxon>
        <taxon>Mammalia</taxon>
        <taxon>Eutheria</taxon>
        <taxon>Laurasiatheria</taxon>
        <taxon>Carnivora</taxon>
        <taxon>Caniformia</taxon>
        <taxon>Pinnipedia</taxon>
        <taxon>Odobenidae</taxon>
        <taxon>Odobenus</taxon>
    </lineage>
</organism>
<keyword evidence="6" id="KW-0929">Antimicrobial</keyword>
<keyword evidence="6" id="KW-0044">Antibiotic</keyword>
<evidence type="ECO:0000259" key="7">
    <source>
        <dbReference type="Pfam" id="PF13841"/>
    </source>
</evidence>
<name>A0A2U3VKI6_ODORO</name>
<dbReference type="AlphaFoldDB" id="A0A2U3VKI6"/>
<dbReference type="GeneID" id="101375241"/>
<dbReference type="CTD" id="613211"/>
<comment type="subcellular location">
    <subcellularLocation>
        <location evidence="1 6">Secreted</location>
    </subcellularLocation>
</comment>
<comment type="similarity">
    <text evidence="2 6">Belongs to the beta-defensin family.</text>
</comment>
<feature type="signal peptide" evidence="6">
    <location>
        <begin position="1"/>
        <end position="19"/>
    </location>
</feature>